<evidence type="ECO:0000313" key="2">
    <source>
        <dbReference type="Proteomes" id="UP000050381"/>
    </source>
</evidence>
<name>A0A0P9MZW8_PSESX</name>
<organism evidence="1 2">
    <name type="scientific">Pseudomonas syringae pv. castaneae</name>
    <dbReference type="NCBI Taxonomy" id="264450"/>
    <lineage>
        <taxon>Bacteria</taxon>
        <taxon>Pseudomonadati</taxon>
        <taxon>Pseudomonadota</taxon>
        <taxon>Gammaproteobacteria</taxon>
        <taxon>Pseudomonadales</taxon>
        <taxon>Pseudomonadaceae</taxon>
        <taxon>Pseudomonas</taxon>
        <taxon>Pseudomonas syringae</taxon>
    </lineage>
</organism>
<accession>A0A0P9MZW8</accession>
<comment type="caution">
    <text evidence="1">The sequence shown here is derived from an EMBL/GenBank/DDBJ whole genome shotgun (WGS) entry which is preliminary data.</text>
</comment>
<reference evidence="1 2" key="1">
    <citation type="submission" date="2015-09" db="EMBL/GenBank/DDBJ databases">
        <title>Genome announcement of multiple Pseudomonas syringae strains.</title>
        <authorList>
            <person name="Thakur S."/>
            <person name="Wang P.W."/>
            <person name="Gong Y."/>
            <person name="Weir B.S."/>
            <person name="Guttman D.S."/>
        </authorList>
    </citation>
    <scope>NUCLEOTIDE SEQUENCE [LARGE SCALE GENOMIC DNA]</scope>
    <source>
        <strain evidence="1 2">ICMP9419</strain>
    </source>
</reference>
<sequence>MNCNPETMRQAARKVAAESGFSAAEILAMPFNELLWWITD</sequence>
<dbReference type="Proteomes" id="UP000050381">
    <property type="component" value="Unassembled WGS sequence"/>
</dbReference>
<protein>
    <submittedName>
        <fullName evidence="1">Uncharacterized protein</fullName>
    </submittedName>
</protein>
<dbReference type="PATRIC" id="fig|264450.4.peg.2902"/>
<evidence type="ECO:0000313" key="1">
    <source>
        <dbReference type="EMBL" id="KPW90239.1"/>
    </source>
</evidence>
<gene>
    <name evidence="1" type="ORF">ALO79_100675</name>
</gene>
<dbReference type="AlphaFoldDB" id="A0A0P9MZW8"/>
<proteinExistence type="predicted"/>
<dbReference type="EMBL" id="LJQD01000512">
    <property type="protein sequence ID" value="KPW90239.1"/>
    <property type="molecule type" value="Genomic_DNA"/>
</dbReference>